<dbReference type="Proteomes" id="UP000199053">
    <property type="component" value="Unassembled WGS sequence"/>
</dbReference>
<comment type="similarity">
    <text evidence="2">Belongs to the bacterial solute-binding protein 2 family.</text>
</comment>
<organism evidence="5 6">
    <name type="scientific">Maridesulfovibrio ferrireducens</name>
    <dbReference type="NCBI Taxonomy" id="246191"/>
    <lineage>
        <taxon>Bacteria</taxon>
        <taxon>Pseudomonadati</taxon>
        <taxon>Thermodesulfobacteriota</taxon>
        <taxon>Desulfovibrionia</taxon>
        <taxon>Desulfovibrionales</taxon>
        <taxon>Desulfovibrionaceae</taxon>
        <taxon>Maridesulfovibrio</taxon>
    </lineage>
</organism>
<evidence type="ECO:0000256" key="2">
    <source>
        <dbReference type="ARBA" id="ARBA00007639"/>
    </source>
</evidence>
<dbReference type="PANTHER" id="PTHR46847">
    <property type="entry name" value="D-ALLOSE-BINDING PERIPLASMIC PROTEIN-RELATED"/>
    <property type="match status" value="1"/>
</dbReference>
<dbReference type="InterPro" id="IPR025997">
    <property type="entry name" value="SBP_2_dom"/>
</dbReference>
<protein>
    <submittedName>
        <fullName evidence="5">Monosaccharide ABC transporter substrate-binding protein, CUT2 family (TC 3.A.1.2.-)</fullName>
    </submittedName>
</protein>
<evidence type="ECO:0000259" key="4">
    <source>
        <dbReference type="Pfam" id="PF13407"/>
    </source>
</evidence>
<keyword evidence="3" id="KW-0732">Signal</keyword>
<dbReference type="STRING" id="246191.SAMN05660337_3158"/>
<gene>
    <name evidence="5" type="ORF">SAMN05660337_3158</name>
</gene>
<reference evidence="6" key="1">
    <citation type="submission" date="2016-10" db="EMBL/GenBank/DDBJ databases">
        <authorList>
            <person name="Varghese N."/>
            <person name="Submissions S."/>
        </authorList>
    </citation>
    <scope>NUCLEOTIDE SEQUENCE [LARGE SCALE GENOMIC DNA]</scope>
    <source>
        <strain evidence="6">DSM 16995</strain>
    </source>
</reference>
<accession>A0A1G9KP01</accession>
<evidence type="ECO:0000256" key="3">
    <source>
        <dbReference type="ARBA" id="ARBA00022729"/>
    </source>
</evidence>
<dbReference type="EMBL" id="FNGA01000005">
    <property type="protein sequence ID" value="SDL51254.1"/>
    <property type="molecule type" value="Genomic_DNA"/>
</dbReference>
<proteinExistence type="inferred from homology"/>
<comment type="subcellular location">
    <subcellularLocation>
        <location evidence="1">Cell envelope</location>
    </subcellularLocation>
</comment>
<evidence type="ECO:0000313" key="6">
    <source>
        <dbReference type="Proteomes" id="UP000199053"/>
    </source>
</evidence>
<dbReference type="Gene3D" id="3.40.50.2300">
    <property type="match status" value="2"/>
</dbReference>
<dbReference type="RefSeq" id="WP_092162817.1">
    <property type="nucleotide sequence ID" value="NZ_FNGA01000005.1"/>
</dbReference>
<evidence type="ECO:0000313" key="5">
    <source>
        <dbReference type="EMBL" id="SDL51254.1"/>
    </source>
</evidence>
<evidence type="ECO:0000256" key="1">
    <source>
        <dbReference type="ARBA" id="ARBA00004196"/>
    </source>
</evidence>
<dbReference type="SUPFAM" id="SSF53822">
    <property type="entry name" value="Periplasmic binding protein-like I"/>
    <property type="match status" value="1"/>
</dbReference>
<dbReference type="InterPro" id="IPR028082">
    <property type="entry name" value="Peripla_BP_I"/>
</dbReference>
<dbReference type="Pfam" id="PF13407">
    <property type="entry name" value="Peripla_BP_4"/>
    <property type="match status" value="1"/>
</dbReference>
<dbReference type="OrthoDB" id="9784024at2"/>
<dbReference type="PANTHER" id="PTHR46847:SF1">
    <property type="entry name" value="D-ALLOSE-BINDING PERIPLASMIC PROTEIN-RELATED"/>
    <property type="match status" value="1"/>
</dbReference>
<dbReference type="GO" id="GO:0030313">
    <property type="term" value="C:cell envelope"/>
    <property type="evidence" value="ECO:0007669"/>
    <property type="project" value="UniProtKB-SubCell"/>
</dbReference>
<sequence length="374" mass="42382">MSSSYKNYCFIILTVFLLVSAIHLPTAKAADYYLLEDFYKFNPDEISKTTDFNELIKKDSPPPLNKNLTVSIAMVYPGKQVSDYWNRSSKSFRLRLKQYGITPQIHSFFLKPTATFREQNAVFKEALATDPDYLIFTIDTLRHQRMIEPLLIKNKPKIILQNITTPLKAWTDKQPMMYIGFDHVNGSKMLAEYFAEKTYGNGRYAILLPDPGYLSEVRGETFVSYMDNNTNLELVSVYQTGINKEKARLATLAIIEKNPDIKFIYACSTDIALGAIEALRKKNMIGKIMVNGWGGGSSELKAIQKGEMDVTVMRINDDNGVAMADAVILDMLGESKKLPLVFSGRLELIEKGINPQKLDLLKNKSFRYSGRAED</sequence>
<feature type="domain" description="Periplasmic binding protein" evidence="4">
    <location>
        <begin position="72"/>
        <end position="326"/>
    </location>
</feature>
<dbReference type="AlphaFoldDB" id="A0A1G9KP01"/>
<name>A0A1G9KP01_9BACT</name>
<keyword evidence="6" id="KW-1185">Reference proteome</keyword>
<dbReference type="GO" id="GO:0030246">
    <property type="term" value="F:carbohydrate binding"/>
    <property type="evidence" value="ECO:0007669"/>
    <property type="project" value="UniProtKB-ARBA"/>
</dbReference>